<reference evidence="1" key="1">
    <citation type="submission" date="2020-07" db="EMBL/GenBank/DDBJ databases">
        <title>Multicomponent nature underlies the extraordinary mechanical properties of spider dragline silk.</title>
        <authorList>
            <person name="Kono N."/>
            <person name="Nakamura H."/>
            <person name="Mori M."/>
            <person name="Yoshida Y."/>
            <person name="Ohtoshi R."/>
            <person name="Malay A.D."/>
            <person name="Moran D.A.P."/>
            <person name="Tomita M."/>
            <person name="Numata K."/>
            <person name="Arakawa K."/>
        </authorList>
    </citation>
    <scope>NUCLEOTIDE SEQUENCE</scope>
</reference>
<gene>
    <name evidence="1" type="ORF">TNCT_286841</name>
</gene>
<sequence>MGIAEKDYAKHFGDLDDRRAWFQYGTTGTVENSIQIFWEASVTPLNFGAFFSLLSPTQKVEWIMIGWKDFNYVWLLKEFWRQTPDNFKELAKKDETYRDVLSVINCERYNRCPNEVRLENFKGNNLEFHHGWNKLHFI</sequence>
<dbReference type="EMBL" id="BMAO01004681">
    <property type="protein sequence ID" value="GFQ96239.1"/>
    <property type="molecule type" value="Genomic_DNA"/>
</dbReference>
<organism evidence="1 2">
    <name type="scientific">Trichonephila clavata</name>
    <name type="common">Joro spider</name>
    <name type="synonym">Nephila clavata</name>
    <dbReference type="NCBI Taxonomy" id="2740835"/>
    <lineage>
        <taxon>Eukaryota</taxon>
        <taxon>Metazoa</taxon>
        <taxon>Ecdysozoa</taxon>
        <taxon>Arthropoda</taxon>
        <taxon>Chelicerata</taxon>
        <taxon>Arachnida</taxon>
        <taxon>Araneae</taxon>
        <taxon>Araneomorphae</taxon>
        <taxon>Entelegynae</taxon>
        <taxon>Araneoidea</taxon>
        <taxon>Nephilidae</taxon>
        <taxon>Trichonephila</taxon>
    </lineage>
</organism>
<protein>
    <submittedName>
        <fullName evidence="1">Uncharacterized protein</fullName>
    </submittedName>
</protein>
<name>A0A8X6G7T8_TRICU</name>
<accession>A0A8X6G7T8</accession>
<proteinExistence type="predicted"/>
<evidence type="ECO:0000313" key="1">
    <source>
        <dbReference type="EMBL" id="GFQ96239.1"/>
    </source>
</evidence>
<comment type="caution">
    <text evidence="1">The sequence shown here is derived from an EMBL/GenBank/DDBJ whole genome shotgun (WGS) entry which is preliminary data.</text>
</comment>
<evidence type="ECO:0000313" key="2">
    <source>
        <dbReference type="Proteomes" id="UP000887116"/>
    </source>
</evidence>
<dbReference type="AlphaFoldDB" id="A0A8X6G7T8"/>
<keyword evidence="2" id="KW-1185">Reference proteome</keyword>
<dbReference type="Proteomes" id="UP000887116">
    <property type="component" value="Unassembled WGS sequence"/>
</dbReference>